<dbReference type="InterPro" id="IPR007024">
    <property type="entry name" value="BLUF_domain"/>
</dbReference>
<comment type="caution">
    <text evidence="2">The sequence shown here is derived from an EMBL/GenBank/DDBJ whole genome shotgun (WGS) entry which is preliminary data.</text>
</comment>
<reference evidence="2 3" key="1">
    <citation type="submission" date="2021-04" db="EMBL/GenBank/DDBJ databases">
        <title>Whole genome sequence of Jiella sp. KSK16Y-1.</title>
        <authorList>
            <person name="Tuo L."/>
        </authorList>
    </citation>
    <scope>NUCLEOTIDE SEQUENCE [LARGE SCALE GENOMIC DNA]</scope>
    <source>
        <strain evidence="2 3">KSK16Y-1</strain>
    </source>
</reference>
<gene>
    <name evidence="2" type="ORF">J6595_03740</name>
</gene>
<keyword evidence="3" id="KW-1185">Reference proteome</keyword>
<organism evidence="2 3">
    <name type="scientific">Jiella mangrovi</name>
    <dbReference type="NCBI Taxonomy" id="2821407"/>
    <lineage>
        <taxon>Bacteria</taxon>
        <taxon>Pseudomonadati</taxon>
        <taxon>Pseudomonadota</taxon>
        <taxon>Alphaproteobacteria</taxon>
        <taxon>Hyphomicrobiales</taxon>
        <taxon>Aurantimonadaceae</taxon>
        <taxon>Jiella</taxon>
    </lineage>
</organism>
<dbReference type="Proteomes" id="UP000678276">
    <property type="component" value="Unassembled WGS sequence"/>
</dbReference>
<dbReference type="InterPro" id="IPR036046">
    <property type="entry name" value="Acylphosphatase-like_dom_sf"/>
</dbReference>
<dbReference type="Gene3D" id="3.30.70.100">
    <property type="match status" value="1"/>
</dbReference>
<dbReference type="SUPFAM" id="SSF54975">
    <property type="entry name" value="Acylphosphatase/BLUF domain-like"/>
    <property type="match status" value="1"/>
</dbReference>
<evidence type="ECO:0000313" key="3">
    <source>
        <dbReference type="Proteomes" id="UP000678276"/>
    </source>
</evidence>
<dbReference type="Pfam" id="PF04940">
    <property type="entry name" value="BLUF"/>
    <property type="match status" value="1"/>
</dbReference>
<proteinExistence type="predicted"/>
<sequence>MSGNQATPVLRILYRSKAHPIRNTALSHRAIEEIVAASRRRNLADRVTGVLLKVEDTFIQVIEGEQGPTEAAFERICCDERHSGLVLVDMTTANHRLFPAWSMAYVASDELPPRLQINVKLKTIAIAIETRPDTALEQMQTLLE</sequence>
<dbReference type="PROSITE" id="PS50925">
    <property type="entry name" value="BLUF"/>
    <property type="match status" value="1"/>
</dbReference>
<feature type="domain" description="BLUF" evidence="1">
    <location>
        <begin position="9"/>
        <end position="104"/>
    </location>
</feature>
<evidence type="ECO:0000259" key="1">
    <source>
        <dbReference type="PROSITE" id="PS50925"/>
    </source>
</evidence>
<name>A0ABS4BD88_9HYPH</name>
<dbReference type="RefSeq" id="WP_209593113.1">
    <property type="nucleotide sequence ID" value="NZ_JAGJCF010000002.1"/>
</dbReference>
<accession>A0ABS4BD88</accession>
<dbReference type="SMART" id="SM01034">
    <property type="entry name" value="BLUF"/>
    <property type="match status" value="1"/>
</dbReference>
<evidence type="ECO:0000313" key="2">
    <source>
        <dbReference type="EMBL" id="MBP0614686.1"/>
    </source>
</evidence>
<dbReference type="EMBL" id="JAGJCF010000002">
    <property type="protein sequence ID" value="MBP0614686.1"/>
    <property type="molecule type" value="Genomic_DNA"/>
</dbReference>
<protein>
    <submittedName>
        <fullName evidence="2">BLUF domain-containing protein</fullName>
    </submittedName>
</protein>